<evidence type="ECO:0000313" key="2">
    <source>
        <dbReference type="EMBL" id="DAD88685.1"/>
    </source>
</evidence>
<proteinExistence type="predicted"/>
<feature type="domain" description="Replication-associated protein ORF2/G2P" evidence="1">
    <location>
        <begin position="69"/>
        <end position="166"/>
    </location>
</feature>
<dbReference type="EMBL" id="BK015046">
    <property type="protein sequence ID" value="DAD88685.1"/>
    <property type="molecule type" value="Genomic_DNA"/>
</dbReference>
<organism evidence="2">
    <name type="scientific">Caudovirales sp. ctikv1</name>
    <dbReference type="NCBI Taxonomy" id="2826781"/>
    <lineage>
        <taxon>Viruses</taxon>
        <taxon>Duplodnaviria</taxon>
        <taxon>Heunggongvirae</taxon>
        <taxon>Uroviricota</taxon>
        <taxon>Caudoviricetes</taxon>
    </lineage>
</organism>
<evidence type="ECO:0000259" key="1">
    <source>
        <dbReference type="Pfam" id="PF23343"/>
    </source>
</evidence>
<protein>
    <recommendedName>
        <fullName evidence="1">Replication-associated protein ORF2/G2P domain-containing protein</fullName>
    </recommendedName>
</protein>
<sequence>MRRRTVIESKNIREVTDSITGNSYLGKIGKKSRSEKQHVTPEMIRKNNIRIAEKKLRLLIDMNFVEDDYYLTLTFRDDPDETEAKNRMTKFIRRLRARFKKENELCKYIYIMERQGKIHFHMLLNQGIRLNTKILKQLWEYGYTKLELYRGEAEDAIGLAKYFIKERKMDIQGSPTHTSKKWVSSTNLDKPKVESKTIKATEWRKEIKVPQGYYLDKDSVYEGINNYGYPFRTYRLIRLTKWSEIYAKRKSTETMSILRE</sequence>
<accession>A0A8S5N1Z9</accession>
<name>A0A8S5N1Z9_9CAUD</name>
<dbReference type="Pfam" id="PF23343">
    <property type="entry name" value="REP_ORF2-G2P"/>
    <property type="match status" value="1"/>
</dbReference>
<dbReference type="InterPro" id="IPR056906">
    <property type="entry name" value="ORF2/G2P_dom"/>
</dbReference>
<reference evidence="2" key="1">
    <citation type="journal article" date="2021" name="Proc. Natl. Acad. Sci. U.S.A.">
        <title>A Catalog of Tens of Thousands of Viruses from Human Metagenomes Reveals Hidden Associations with Chronic Diseases.</title>
        <authorList>
            <person name="Tisza M.J."/>
            <person name="Buck C.B."/>
        </authorList>
    </citation>
    <scope>NUCLEOTIDE SEQUENCE</scope>
    <source>
        <strain evidence="2">Ctikv1</strain>
    </source>
</reference>